<dbReference type="Proteomes" id="UP001324287">
    <property type="component" value="Chromosome"/>
</dbReference>
<dbReference type="PROSITE" id="PS51078">
    <property type="entry name" value="ICLR_ED"/>
    <property type="match status" value="1"/>
</dbReference>
<evidence type="ECO:0000313" key="3">
    <source>
        <dbReference type="Proteomes" id="UP001324287"/>
    </source>
</evidence>
<dbReference type="Pfam" id="PF01614">
    <property type="entry name" value="IclR_C"/>
    <property type="match status" value="1"/>
</dbReference>
<keyword evidence="3" id="KW-1185">Reference proteome</keyword>
<protein>
    <submittedName>
        <fullName evidence="2">IclR family transcriptional regulator C-terminal domain-containing protein</fullName>
    </submittedName>
</protein>
<dbReference type="EMBL" id="CP141261">
    <property type="protein sequence ID" value="WRL65056.1"/>
    <property type="molecule type" value="Genomic_DNA"/>
</dbReference>
<dbReference type="InterPro" id="IPR029016">
    <property type="entry name" value="GAF-like_dom_sf"/>
</dbReference>
<dbReference type="PANTHER" id="PTHR30136:SF34">
    <property type="entry name" value="TRANSCRIPTIONAL REGULATOR"/>
    <property type="match status" value="1"/>
</dbReference>
<dbReference type="InterPro" id="IPR014757">
    <property type="entry name" value="Tscrpt_reg_IclR_C"/>
</dbReference>
<sequence>MLSLGFGYLSSLDLWDIAQPFMEELVEQTHESCSAATLDLPEIVYVARVPTRRIMTIALGIGSRLPAHATSMGRVLLADLPDDALEAYLAGPPFVTFTERTVVDPCELRTSLRQVRDQGWSIVDQELEMGLRSISAPIRGADGRALAALNVAAAAPRVGLDDLRNRILPRVLETAEQISVAFRRTGRH</sequence>
<dbReference type="SUPFAM" id="SSF55781">
    <property type="entry name" value="GAF domain-like"/>
    <property type="match status" value="1"/>
</dbReference>
<name>A0ABZ1B5S9_9ACTN</name>
<dbReference type="InterPro" id="IPR050707">
    <property type="entry name" value="HTH_MetabolicPath_Reg"/>
</dbReference>
<gene>
    <name evidence="2" type="ORF">U6N30_04965</name>
</gene>
<dbReference type="PANTHER" id="PTHR30136">
    <property type="entry name" value="HELIX-TURN-HELIX TRANSCRIPTIONAL REGULATOR, ICLR FAMILY"/>
    <property type="match status" value="1"/>
</dbReference>
<dbReference type="RefSeq" id="WP_324276380.1">
    <property type="nucleotide sequence ID" value="NZ_CP141261.1"/>
</dbReference>
<proteinExistence type="predicted"/>
<feature type="domain" description="IclR-ED" evidence="1">
    <location>
        <begin position="1"/>
        <end position="184"/>
    </location>
</feature>
<reference evidence="2 3" key="1">
    <citation type="submission" date="2023-12" db="EMBL/GenBank/DDBJ databases">
        <title>Blastococcus brunescens sp. nov., an actonobacterium isolated from sandstone collected in sahara desert.</title>
        <authorList>
            <person name="Gtari M."/>
            <person name="Ghodhbane F."/>
        </authorList>
    </citation>
    <scope>NUCLEOTIDE SEQUENCE [LARGE SCALE GENOMIC DNA]</scope>
    <source>
        <strain evidence="2 3">BMG 8361</strain>
    </source>
</reference>
<organism evidence="2 3">
    <name type="scientific">Blastococcus brunescens</name>
    <dbReference type="NCBI Taxonomy" id="1564165"/>
    <lineage>
        <taxon>Bacteria</taxon>
        <taxon>Bacillati</taxon>
        <taxon>Actinomycetota</taxon>
        <taxon>Actinomycetes</taxon>
        <taxon>Geodermatophilales</taxon>
        <taxon>Geodermatophilaceae</taxon>
        <taxon>Blastococcus</taxon>
    </lineage>
</organism>
<accession>A0ABZ1B5S9</accession>
<dbReference type="Gene3D" id="3.30.450.40">
    <property type="match status" value="1"/>
</dbReference>
<evidence type="ECO:0000259" key="1">
    <source>
        <dbReference type="PROSITE" id="PS51078"/>
    </source>
</evidence>
<evidence type="ECO:0000313" key="2">
    <source>
        <dbReference type="EMBL" id="WRL65056.1"/>
    </source>
</evidence>